<keyword evidence="2" id="KW-1185">Reference proteome</keyword>
<protein>
    <submittedName>
        <fullName evidence="1">Uncharacterized protein</fullName>
    </submittedName>
</protein>
<sequence length="410" mass="48803">MVYKLSIIIPTYNREEYIKKTIDSVINQTIGFENIELIIIDDNSKDNTQQIINEYAKKYSNIKSKYLDENSGYPGKPRNIGIELSTSDYIIFLDSDDYFEKDACEILYEKINSEKADLVFGSCTIHKLGRTLDGTPKYFKNKGILKFNSKNDEFIKIIELISPQLPKNIFSREIIEKNKIRFPERIPAQDAVFIIEYYFSSEKIIYLTDFNVYNYIFHEGSITTTQNLKYFKGVFKAENYILDIFKSNNREKDYKYHLNRKINFFISQILSNEIEKKGELEDVFKLFSKFFKKISIYDITPKDDLYKIALYLIENNDIDNFNHLKHINKKVKRLWNSNKTLKTKNSNIKRKNINLKEKNSNIKEKNLELVEKYWKLREKNDLFKEQIKELQSIKGWVGYKKSDIINRIKK</sequence>
<evidence type="ECO:0000313" key="1">
    <source>
        <dbReference type="EMBL" id="BBL62191.1"/>
    </source>
</evidence>
<dbReference type="Proteomes" id="UP000825015">
    <property type="component" value="Chromosome"/>
</dbReference>
<name>A0ACA8R4D6_METAZ</name>
<reference evidence="1" key="1">
    <citation type="submission" date="2019-06" db="EMBL/GenBank/DDBJ databases">
        <title>Complete genome sequence of Methanobrevibacter arboriphilus strain SA.</title>
        <authorList>
            <person name="Asakawa S."/>
        </authorList>
    </citation>
    <scope>NUCLEOTIDE SEQUENCE</scope>
    <source>
        <strain evidence="1">SA</strain>
    </source>
</reference>
<dbReference type="EMBL" id="AP019779">
    <property type="protein sequence ID" value="BBL62191.1"/>
    <property type="molecule type" value="Genomic_DNA"/>
</dbReference>
<accession>A0ACA8R4D6</accession>
<proteinExistence type="predicted"/>
<evidence type="ECO:0000313" key="2">
    <source>
        <dbReference type="Proteomes" id="UP000825015"/>
    </source>
</evidence>
<organism evidence="1 2">
    <name type="scientific">Methanobrevibacter arboriphilus</name>
    <dbReference type="NCBI Taxonomy" id="39441"/>
    <lineage>
        <taxon>Archaea</taxon>
        <taxon>Methanobacteriati</taxon>
        <taxon>Methanobacteriota</taxon>
        <taxon>Methanomada group</taxon>
        <taxon>Methanobacteria</taxon>
        <taxon>Methanobacteriales</taxon>
        <taxon>Methanobacteriaceae</taxon>
        <taxon>Methanobrevibacter</taxon>
    </lineage>
</organism>
<gene>
    <name evidence="1" type="ORF">MarbSA_12310</name>
</gene>